<proteinExistence type="evidence at transcript level"/>
<evidence type="ECO:0000313" key="2">
    <source>
        <dbReference type="EMBL" id="AKI84395.1"/>
    </source>
</evidence>
<dbReference type="Gene3D" id="1.10.2080.10">
    <property type="entry name" value="Insect odorant-binding protein A10/Ejaculatory bulb-specific protein 3"/>
    <property type="match status" value="1"/>
</dbReference>
<accession>A0A0G2YDC8</accession>
<sequence>MYKVLVVLVVFATINLGQGEEYFKGKYDNLDVHGILANRRLIKPFYDCLMEKGTCTPEGSDLKSVVKDALQTNCAKCSDKQRAYAKEVLIHLYKHEKEWYDDLVAKYDPDNKYRQNYKEEAEKEGIKL</sequence>
<feature type="chain" id="PRO_5005182386" evidence="1">
    <location>
        <begin position="20"/>
        <end position="128"/>
    </location>
</feature>
<keyword evidence="1" id="KW-0732">Signal</keyword>
<dbReference type="SUPFAM" id="SSF100910">
    <property type="entry name" value="Chemosensory protein Csp2"/>
    <property type="match status" value="1"/>
</dbReference>
<name>A0A0G2YDC8_HOLPA</name>
<dbReference type="PANTHER" id="PTHR11257">
    <property type="entry name" value="CHEMOSENSORY PROTEIN-RELATED"/>
    <property type="match status" value="1"/>
</dbReference>
<reference evidence="2" key="1">
    <citation type="journal article" date="2014" name="Arch. Insect Biochem. Physiol.">
        <title>Transcriptome and tissue-specific expression analysis of Obp and Csp genes in the dark black chafer.</title>
        <authorList>
            <person name="Ju Q."/>
            <person name="Li X."/>
            <person name="Jiang X.J."/>
            <person name="Qu M.J."/>
            <person name="Guo X.Q."/>
            <person name="Han Z.J."/>
            <person name="Li F."/>
        </authorList>
    </citation>
    <scope>NUCLEOTIDE SEQUENCE</scope>
</reference>
<dbReference type="InterPro" id="IPR036682">
    <property type="entry name" value="OS_D_A10/PebIII_sf"/>
</dbReference>
<organism evidence="2">
    <name type="scientific">Holotrichia parallela</name>
    <name type="common">Dark black chafer beetle</name>
    <name type="synonym">Pedinotrichia parallela</name>
    <dbReference type="NCBI Taxonomy" id="93412"/>
    <lineage>
        <taxon>Eukaryota</taxon>
        <taxon>Metazoa</taxon>
        <taxon>Ecdysozoa</taxon>
        <taxon>Arthropoda</taxon>
        <taxon>Hexapoda</taxon>
        <taxon>Insecta</taxon>
        <taxon>Pterygota</taxon>
        <taxon>Neoptera</taxon>
        <taxon>Endopterygota</taxon>
        <taxon>Coleoptera</taxon>
        <taxon>Polyphaga</taxon>
        <taxon>Scarabaeiformia</taxon>
        <taxon>Scarabaeidae</taxon>
        <taxon>Melolonthinae</taxon>
        <taxon>Holotrichia</taxon>
    </lineage>
</organism>
<reference evidence="2" key="2">
    <citation type="submission" date="2015-05" db="EMBL/GenBank/DDBJ databases">
        <authorList>
            <person name="Ju Q."/>
            <person name="Li X."/>
            <person name="Jiang X.J."/>
            <person name="Qu M.J."/>
        </authorList>
    </citation>
    <scope>NUCLEOTIDE SEQUENCE</scope>
</reference>
<feature type="signal peptide" evidence="1">
    <location>
        <begin position="1"/>
        <end position="19"/>
    </location>
</feature>
<dbReference type="PANTHER" id="PTHR11257:SF12">
    <property type="entry name" value="EJACULATORY BULB-SPECIFIC PROTEIN 3-RELATED"/>
    <property type="match status" value="1"/>
</dbReference>
<evidence type="ECO:0000256" key="1">
    <source>
        <dbReference type="SAM" id="SignalP"/>
    </source>
</evidence>
<dbReference type="Pfam" id="PF03392">
    <property type="entry name" value="OS-D"/>
    <property type="match status" value="1"/>
</dbReference>
<dbReference type="EMBL" id="KR733583">
    <property type="protein sequence ID" value="AKI84395.1"/>
    <property type="molecule type" value="mRNA"/>
</dbReference>
<dbReference type="AlphaFoldDB" id="A0A0G2YDC8"/>
<protein>
    <submittedName>
        <fullName evidence="2">CSP12</fullName>
    </submittedName>
</protein>
<dbReference type="InterPro" id="IPR005055">
    <property type="entry name" value="A10/PebIII"/>
</dbReference>